<reference evidence="1" key="1">
    <citation type="journal article" date="2020" name="Nature">
        <title>Giant virus diversity and host interactions through global metagenomics.</title>
        <authorList>
            <person name="Schulz F."/>
            <person name="Roux S."/>
            <person name="Paez-Espino D."/>
            <person name="Jungbluth S."/>
            <person name="Walsh D.A."/>
            <person name="Denef V.J."/>
            <person name="McMahon K.D."/>
            <person name="Konstantinidis K.T."/>
            <person name="Eloe-Fadrosh E.A."/>
            <person name="Kyrpides N.C."/>
            <person name="Woyke T."/>
        </authorList>
    </citation>
    <scope>NUCLEOTIDE SEQUENCE</scope>
    <source>
        <strain evidence="1">GVMAG-M-3300025860-12</strain>
    </source>
</reference>
<dbReference type="InterPro" id="IPR027854">
    <property type="entry name" value="STMP1"/>
</dbReference>
<evidence type="ECO:0000313" key="1">
    <source>
        <dbReference type="EMBL" id="QHU00271.1"/>
    </source>
</evidence>
<proteinExistence type="predicted"/>
<dbReference type="EMBL" id="MN740325">
    <property type="protein sequence ID" value="QHU00271.1"/>
    <property type="molecule type" value="Genomic_DNA"/>
</dbReference>
<organism evidence="1">
    <name type="scientific">viral metagenome</name>
    <dbReference type="NCBI Taxonomy" id="1070528"/>
    <lineage>
        <taxon>unclassified sequences</taxon>
        <taxon>metagenomes</taxon>
        <taxon>organismal metagenomes</taxon>
    </lineage>
</organism>
<dbReference type="Pfam" id="PF15054">
    <property type="entry name" value="DUF4535"/>
    <property type="match status" value="1"/>
</dbReference>
<protein>
    <submittedName>
        <fullName evidence="1">Uncharacterized protein</fullName>
    </submittedName>
</protein>
<name>A0A6C0J682_9ZZZZ</name>
<dbReference type="AlphaFoldDB" id="A0A6C0J682"/>
<sequence length="45" mass="5207">MIYFILGFFSGAYAAQNYNLPNVEKLIKNCIQNLESYNKSDKSKK</sequence>
<accession>A0A6C0J682</accession>